<dbReference type="RefSeq" id="WP_013410131.1">
    <property type="nucleotide sequence ID" value="NC_014655.1"/>
</dbReference>
<evidence type="ECO:0000256" key="3">
    <source>
        <dbReference type="ARBA" id="ARBA00022777"/>
    </source>
</evidence>
<gene>
    <name evidence="6" type="ordered locus">Lbys_3459</name>
</gene>
<reference evidence="6 7" key="2">
    <citation type="journal article" date="2011" name="Stand. Genomic Sci.">
        <title>Complete genome sequence of Leadbetterella byssophila type strain (4M15).</title>
        <authorList>
            <person name="Abt B."/>
            <person name="Teshima H."/>
            <person name="Lucas S."/>
            <person name="Lapidus A."/>
            <person name="Del Rio T.G."/>
            <person name="Nolan M."/>
            <person name="Tice H."/>
            <person name="Cheng J.F."/>
            <person name="Pitluck S."/>
            <person name="Liolios K."/>
            <person name="Pagani I."/>
            <person name="Ivanova N."/>
            <person name="Mavromatis K."/>
            <person name="Pati A."/>
            <person name="Tapia R."/>
            <person name="Han C."/>
            <person name="Goodwin L."/>
            <person name="Chen A."/>
            <person name="Palaniappan K."/>
            <person name="Land M."/>
            <person name="Hauser L."/>
            <person name="Chang Y.J."/>
            <person name="Jeffries C.D."/>
            <person name="Rohde M."/>
            <person name="Goker M."/>
            <person name="Tindall B.J."/>
            <person name="Detter J.C."/>
            <person name="Woyke T."/>
            <person name="Bristow J."/>
            <person name="Eisen J.A."/>
            <person name="Markowitz V."/>
            <person name="Hugenholtz P."/>
            <person name="Klenk H.P."/>
            <person name="Kyrpides N.C."/>
        </authorList>
    </citation>
    <scope>NUCLEOTIDE SEQUENCE [LARGE SCALE GENOMIC DNA]</scope>
    <source>
        <strain evidence="7">DSM 17132 / JCM 16389 / KACC 11308 / NBRC 106382 / 4M15</strain>
    </source>
</reference>
<evidence type="ECO:0000256" key="2">
    <source>
        <dbReference type="ARBA" id="ARBA00022741"/>
    </source>
</evidence>
<dbReference type="Gene3D" id="3.40.50.10330">
    <property type="entry name" value="Probable inorganic polyphosphate/atp-NAD kinase, domain 1"/>
    <property type="match status" value="1"/>
</dbReference>
<dbReference type="PANTHER" id="PTHR12358:SF106">
    <property type="entry name" value="LIPID KINASE YEGS"/>
    <property type="match status" value="1"/>
</dbReference>
<dbReference type="EMBL" id="CP002305">
    <property type="protein sequence ID" value="ADQ19107.1"/>
    <property type="molecule type" value="Genomic_DNA"/>
</dbReference>
<name>E4RYH7_LEAB4</name>
<evidence type="ECO:0000256" key="4">
    <source>
        <dbReference type="ARBA" id="ARBA00022840"/>
    </source>
</evidence>
<organism evidence="6 7">
    <name type="scientific">Leadbetterella byssophila (strain DSM 17132 / JCM 16389 / KACC 11308 / NBRC 106382 / 4M15)</name>
    <dbReference type="NCBI Taxonomy" id="649349"/>
    <lineage>
        <taxon>Bacteria</taxon>
        <taxon>Pseudomonadati</taxon>
        <taxon>Bacteroidota</taxon>
        <taxon>Cytophagia</taxon>
        <taxon>Cytophagales</taxon>
        <taxon>Leadbetterellaceae</taxon>
        <taxon>Leadbetterella</taxon>
    </lineage>
</organism>
<dbReference type="OrthoDB" id="9786026at2"/>
<dbReference type="SMART" id="SM00046">
    <property type="entry name" value="DAGKc"/>
    <property type="match status" value="1"/>
</dbReference>
<accession>E4RYH7</accession>
<dbReference type="AlphaFoldDB" id="E4RYH7"/>
<evidence type="ECO:0000313" key="6">
    <source>
        <dbReference type="EMBL" id="ADQ19107.1"/>
    </source>
</evidence>
<dbReference type="InterPro" id="IPR045540">
    <property type="entry name" value="YegS/DAGK_C"/>
</dbReference>
<dbReference type="eggNOG" id="COG1597">
    <property type="taxonomic scope" value="Bacteria"/>
</dbReference>
<feature type="domain" description="DAGKc" evidence="5">
    <location>
        <begin position="1"/>
        <end position="126"/>
    </location>
</feature>
<dbReference type="Pfam" id="PF19279">
    <property type="entry name" value="YegS_C"/>
    <property type="match status" value="1"/>
</dbReference>
<dbReference type="GO" id="GO:0005524">
    <property type="term" value="F:ATP binding"/>
    <property type="evidence" value="ECO:0007669"/>
    <property type="project" value="UniProtKB-KW"/>
</dbReference>
<dbReference type="STRING" id="649349.Lbys_3459"/>
<dbReference type="InterPro" id="IPR001206">
    <property type="entry name" value="Diacylglycerol_kinase_cat_dom"/>
</dbReference>
<dbReference type="SUPFAM" id="SSF111331">
    <property type="entry name" value="NAD kinase/diacylglycerol kinase-like"/>
    <property type="match status" value="1"/>
</dbReference>
<proteinExistence type="predicted"/>
<dbReference type="InterPro" id="IPR050187">
    <property type="entry name" value="Lipid_Phosphate_FormReg"/>
</dbReference>
<keyword evidence="1" id="KW-0808">Transferase</keyword>
<dbReference type="InterPro" id="IPR016064">
    <property type="entry name" value="NAD/diacylglycerol_kinase_sf"/>
</dbReference>
<keyword evidence="2" id="KW-0547">Nucleotide-binding</keyword>
<dbReference type="Pfam" id="PF00781">
    <property type="entry name" value="DAGK_cat"/>
    <property type="match status" value="1"/>
</dbReference>
<protein>
    <submittedName>
        <fullName evidence="6">Diacylglycerol kinase catalytic region</fullName>
    </submittedName>
</protein>
<dbReference type="GO" id="GO:0005886">
    <property type="term" value="C:plasma membrane"/>
    <property type="evidence" value="ECO:0007669"/>
    <property type="project" value="TreeGrafter"/>
</dbReference>
<dbReference type="HOGENOM" id="CLU_045532_1_2_10"/>
<dbReference type="KEGG" id="lby:Lbys_3459"/>
<evidence type="ECO:0000259" key="5">
    <source>
        <dbReference type="PROSITE" id="PS50146"/>
    </source>
</evidence>
<dbReference type="Gene3D" id="2.60.200.40">
    <property type="match status" value="1"/>
</dbReference>
<dbReference type="PROSITE" id="PS50146">
    <property type="entry name" value="DAGK"/>
    <property type="match status" value="1"/>
</dbReference>
<reference key="1">
    <citation type="submission" date="2010-11" db="EMBL/GenBank/DDBJ databases">
        <title>The complete genome of Leadbetterella byssophila DSM 17132.</title>
        <authorList>
            <consortium name="US DOE Joint Genome Institute (JGI-PGF)"/>
            <person name="Lucas S."/>
            <person name="Copeland A."/>
            <person name="Lapidus A."/>
            <person name="Glavina del Rio T."/>
            <person name="Dalin E."/>
            <person name="Tice H."/>
            <person name="Bruce D."/>
            <person name="Goodwin L."/>
            <person name="Pitluck S."/>
            <person name="Kyrpides N."/>
            <person name="Mavromatis K."/>
            <person name="Ivanova N."/>
            <person name="Teshima H."/>
            <person name="Brettin T."/>
            <person name="Detter J.C."/>
            <person name="Han C."/>
            <person name="Tapia R."/>
            <person name="Land M."/>
            <person name="Hauser L."/>
            <person name="Markowitz V."/>
            <person name="Cheng J.-F."/>
            <person name="Hugenholtz P."/>
            <person name="Woyke T."/>
            <person name="Wu D."/>
            <person name="Tindall B."/>
            <person name="Pomrenke H.G."/>
            <person name="Brambilla E."/>
            <person name="Klenk H.-P."/>
            <person name="Eisen J.A."/>
        </authorList>
    </citation>
    <scope>NUCLEOTIDE SEQUENCE [LARGE SCALE GENOMIC DNA]</scope>
    <source>
        <strain>DSM 17132</strain>
    </source>
</reference>
<keyword evidence="4" id="KW-0067">ATP-binding</keyword>
<dbReference type="Proteomes" id="UP000007435">
    <property type="component" value="Chromosome"/>
</dbReference>
<keyword evidence="3 6" id="KW-0418">Kinase</keyword>
<dbReference type="GO" id="GO:0016301">
    <property type="term" value="F:kinase activity"/>
    <property type="evidence" value="ECO:0007669"/>
    <property type="project" value="UniProtKB-KW"/>
</dbReference>
<evidence type="ECO:0000313" key="7">
    <source>
        <dbReference type="Proteomes" id="UP000007435"/>
    </source>
</evidence>
<sequence>MNKPTLIFIINPSAGKGKSLSKDLVLSHWPNHQVIFEEAYDGRAERILNYLEQGITEFVVAGGDGTVNDIAKLLVHTNASMGIIPLGSGNGLARDLGLPTEPLEALSVVSNGTVRAIDVGYLNGKPFFCTAGVGFDALCAHDFAKKKHSRGLWNYIKIIFERYFSYTGIEARYQNGIKRYFSITFANAGQFGNNAYIAPHARVDDGLLDCAMILPHPKWRFADLGIRLISKRLNGFPYFEHLNFKDLKLEDLSDLHAHIDGEAVDLEGPTVHVKIEEKALKVII</sequence>
<dbReference type="PANTHER" id="PTHR12358">
    <property type="entry name" value="SPHINGOSINE KINASE"/>
    <property type="match status" value="1"/>
</dbReference>
<keyword evidence="7" id="KW-1185">Reference proteome</keyword>
<dbReference type="InterPro" id="IPR017438">
    <property type="entry name" value="ATP-NAD_kinase_N"/>
</dbReference>
<evidence type="ECO:0000256" key="1">
    <source>
        <dbReference type="ARBA" id="ARBA00022679"/>
    </source>
</evidence>